<organism evidence="2 3">
    <name type="scientific">Rhizoctonia solani</name>
    <dbReference type="NCBI Taxonomy" id="456999"/>
    <lineage>
        <taxon>Eukaryota</taxon>
        <taxon>Fungi</taxon>
        <taxon>Dikarya</taxon>
        <taxon>Basidiomycota</taxon>
        <taxon>Agaricomycotina</taxon>
        <taxon>Agaricomycetes</taxon>
        <taxon>Cantharellales</taxon>
        <taxon>Ceratobasidiaceae</taxon>
        <taxon>Rhizoctonia</taxon>
    </lineage>
</organism>
<gene>
    <name evidence="2" type="ORF">RDB_LOCUS155658</name>
</gene>
<reference evidence="2" key="1">
    <citation type="submission" date="2021-01" db="EMBL/GenBank/DDBJ databases">
        <authorList>
            <person name="Kaushik A."/>
        </authorList>
    </citation>
    <scope>NUCLEOTIDE SEQUENCE</scope>
    <source>
        <strain evidence="2">AG1-1C</strain>
    </source>
</reference>
<evidence type="ECO:0000313" key="3">
    <source>
        <dbReference type="Proteomes" id="UP000663846"/>
    </source>
</evidence>
<accession>A0A8H3BI85</accession>
<sequence>MYFLGLSRSGSMFSQRVVAPILSSFIRSKSTTTKSILFSPSPRKLEVAVTPKRVTLKFAEDQSTKVVPKITKAASTAKDLKSGIEAKIKKGLNAMTLKSTKSVTNKAASPVKISKATATTKQPKASKLGKKETSNTNATFDSPTTVPCWVDASSTHIAIVIGDHYKVFALNNGWMNKSRDINWAETAAFEILARILAQQGRSGIVHVNSDSAAALRAMSGERVKVPEIMESVQRTSDIVKTSMFTIKGVKVSRTINRADGFTRGKTVDGYKEMKDDITVPEALVPFVTAL</sequence>
<dbReference type="AlphaFoldDB" id="A0A8H3BI85"/>
<evidence type="ECO:0000256" key="1">
    <source>
        <dbReference type="SAM" id="MobiDB-lite"/>
    </source>
</evidence>
<name>A0A8H3BI85_9AGAM</name>
<dbReference type="EMBL" id="CAJMWS010000680">
    <property type="protein sequence ID" value="CAE6458405.1"/>
    <property type="molecule type" value="Genomic_DNA"/>
</dbReference>
<protein>
    <submittedName>
        <fullName evidence="2">Uncharacterized protein</fullName>
    </submittedName>
</protein>
<dbReference type="Proteomes" id="UP000663846">
    <property type="component" value="Unassembled WGS sequence"/>
</dbReference>
<evidence type="ECO:0000313" key="2">
    <source>
        <dbReference type="EMBL" id="CAE6458405.1"/>
    </source>
</evidence>
<feature type="region of interest" description="Disordered" evidence="1">
    <location>
        <begin position="116"/>
        <end position="136"/>
    </location>
</feature>
<proteinExistence type="predicted"/>
<comment type="caution">
    <text evidence="2">The sequence shown here is derived from an EMBL/GenBank/DDBJ whole genome shotgun (WGS) entry which is preliminary data.</text>
</comment>